<dbReference type="EMBL" id="CTRP01000001">
    <property type="protein sequence ID" value="CQR69961.1"/>
    <property type="molecule type" value="Genomic_DNA"/>
</dbReference>
<dbReference type="AlphaFoldDB" id="A0A0U1KRD5"/>
<sequence>MKKYIMLMVLVCCTVFVLGNTPVSAAHFSESEASAILSDGVWIDTTTGRKVRFSRETTFLHENGYTDPSGESLIFFGNRGAEFKMYITYYPDEGKYYARILCNMRGKGYESFSECSVRE</sequence>
<dbReference type="Proteomes" id="UP000049855">
    <property type="component" value="Unassembled WGS sequence"/>
</dbReference>
<evidence type="ECO:0000256" key="1">
    <source>
        <dbReference type="SAM" id="SignalP"/>
    </source>
</evidence>
<evidence type="ECO:0000313" key="2">
    <source>
        <dbReference type="EMBL" id="CQR69961.1"/>
    </source>
</evidence>
<accession>A0A0U1KRD5</accession>
<reference evidence="3" key="1">
    <citation type="submission" date="2015-03" db="EMBL/GenBank/DDBJ databases">
        <authorList>
            <person name="Nijsse Bart"/>
        </authorList>
    </citation>
    <scope>NUCLEOTIDE SEQUENCE [LARGE SCALE GENOMIC DNA]</scope>
</reference>
<proteinExistence type="predicted"/>
<organism evidence="2 3">
    <name type="scientific">Sporomusa ovata</name>
    <dbReference type="NCBI Taxonomy" id="2378"/>
    <lineage>
        <taxon>Bacteria</taxon>
        <taxon>Bacillati</taxon>
        <taxon>Bacillota</taxon>
        <taxon>Negativicutes</taxon>
        <taxon>Selenomonadales</taxon>
        <taxon>Sporomusaceae</taxon>
        <taxon>Sporomusa</taxon>
    </lineage>
</organism>
<dbReference type="RefSeq" id="WP_021168232.1">
    <property type="nucleotide sequence ID" value="NZ_CTRP01000001.1"/>
</dbReference>
<keyword evidence="3" id="KW-1185">Reference proteome</keyword>
<evidence type="ECO:0000313" key="3">
    <source>
        <dbReference type="Proteomes" id="UP000049855"/>
    </source>
</evidence>
<protein>
    <submittedName>
        <fullName evidence="2">Uncharacterized protein</fullName>
    </submittedName>
</protein>
<keyword evidence="1" id="KW-0732">Signal</keyword>
<feature type="chain" id="PRO_5006710471" evidence="1">
    <location>
        <begin position="26"/>
        <end position="119"/>
    </location>
</feature>
<name>A0A0U1KRD5_9FIRM</name>
<feature type="signal peptide" evidence="1">
    <location>
        <begin position="1"/>
        <end position="25"/>
    </location>
</feature>
<gene>
    <name evidence="2" type="ORF">SpAn4DRAFT_4826</name>
</gene>